<feature type="region of interest" description="Disordered" evidence="1">
    <location>
        <begin position="1"/>
        <end position="111"/>
    </location>
</feature>
<keyword evidence="3" id="KW-1185">Reference proteome</keyword>
<gene>
    <name evidence="2" type="ORF">ABUE31_07740</name>
</gene>
<organism evidence="2 3">
    <name type="scientific">Mesorhizobium marinum</name>
    <dbReference type="NCBI Taxonomy" id="3228790"/>
    <lineage>
        <taxon>Bacteria</taxon>
        <taxon>Pseudomonadati</taxon>
        <taxon>Pseudomonadota</taxon>
        <taxon>Alphaproteobacteria</taxon>
        <taxon>Hyphomicrobiales</taxon>
        <taxon>Phyllobacteriaceae</taxon>
        <taxon>Mesorhizobium</taxon>
    </lineage>
</organism>
<dbReference type="RefSeq" id="WP_367722947.1">
    <property type="nucleotide sequence ID" value="NZ_JBFOCI010000002.1"/>
</dbReference>
<comment type="caution">
    <text evidence="2">The sequence shown here is derived from an EMBL/GenBank/DDBJ whole genome shotgun (WGS) entry which is preliminary data.</text>
</comment>
<dbReference type="Gene3D" id="1.10.287.1490">
    <property type="match status" value="1"/>
</dbReference>
<feature type="compositionally biased region" description="Basic and acidic residues" evidence="1">
    <location>
        <begin position="82"/>
        <end position="93"/>
    </location>
</feature>
<dbReference type="Proteomes" id="UP001556196">
    <property type="component" value="Unassembled WGS sequence"/>
</dbReference>
<proteinExistence type="predicted"/>
<reference evidence="2 3" key="1">
    <citation type="submission" date="2024-06" db="EMBL/GenBank/DDBJ databases">
        <authorList>
            <person name="Tuo L."/>
        </authorList>
    </citation>
    <scope>NUCLEOTIDE SEQUENCE [LARGE SCALE GENOMIC DNA]</scope>
    <source>
        <strain evidence="2 3">ZMM04-5</strain>
    </source>
</reference>
<feature type="compositionally biased region" description="Polar residues" evidence="1">
    <location>
        <begin position="50"/>
        <end position="67"/>
    </location>
</feature>
<accession>A0ABV3QXT1</accession>
<protein>
    <submittedName>
        <fullName evidence="2">COG4223 family protein</fullName>
    </submittedName>
</protein>
<dbReference type="EMBL" id="JBFOCI010000002">
    <property type="protein sequence ID" value="MEW9805869.1"/>
    <property type="molecule type" value="Genomic_DNA"/>
</dbReference>
<evidence type="ECO:0000313" key="2">
    <source>
        <dbReference type="EMBL" id="MEW9805869.1"/>
    </source>
</evidence>
<evidence type="ECO:0000313" key="3">
    <source>
        <dbReference type="Proteomes" id="UP001556196"/>
    </source>
</evidence>
<evidence type="ECO:0000256" key="1">
    <source>
        <dbReference type="SAM" id="MobiDB-lite"/>
    </source>
</evidence>
<sequence length="456" mass="45520">MVKTPRTRHSNTEREPVTIELGPNEVSRVTGEAEAVGDNGTAEDNAAADGSTSTPSNGEPDTATAESTFPEAPAGLSTDPGDAVKTDKSESDRAQASAAPPPSATRQGRGSALGAGLAGGLVALAAAGALQYAGLLGAPEGSQAPVVPEAVQNEIASLKSDLDSLKATAPAPSGELAAQVEGLSTALEQMKADYATLQKSVASAGDGQTVDLAPLNTKISEIEGRIAAIGSGPEAATPDDIAAINERIAGVEALAKAVTDAGSAADGRIGALEQSLAALGAKVEAQAGQPKIALAIAASALKSAIERGSPFEPEVETFAAIAADAPGLAELRAHAKSGIATRAEIIAETDAAAKAMIAAASPPPGDDGFFERLLSSAESMVTVRPIGDIEGPGVPETVARMEVAVKSGDLARAISEYDTLPERSKAAGAAYADRIKARLAAEQLADQAISAAMQAS</sequence>
<name>A0ABV3QXT1_9HYPH</name>